<dbReference type="GO" id="GO:0003676">
    <property type="term" value="F:nucleic acid binding"/>
    <property type="evidence" value="ECO:0007669"/>
    <property type="project" value="InterPro"/>
</dbReference>
<dbReference type="AlphaFoldDB" id="A0AAD2ABG4"/>
<dbReference type="Proteomes" id="UP000834106">
    <property type="component" value="Chromosome 21"/>
</dbReference>
<dbReference type="Gene3D" id="3.30.70.330">
    <property type="match status" value="1"/>
</dbReference>
<dbReference type="InterPro" id="IPR035979">
    <property type="entry name" value="RBD_domain_sf"/>
</dbReference>
<dbReference type="InterPro" id="IPR012677">
    <property type="entry name" value="Nucleotide-bd_a/b_plait_sf"/>
</dbReference>
<proteinExistence type="predicted"/>
<accession>A0AAD2ABG4</accession>
<dbReference type="SUPFAM" id="SSF54928">
    <property type="entry name" value="RNA-binding domain, RBD"/>
    <property type="match status" value="1"/>
</dbReference>
<sequence length="172" mass="19315">MAYWQSNMTFNGILTIKRDILNAATWPESWTFIDTIISEFGTYGEVKGVYAVDESGTHVIVSYQEESSTQAALKELDGHPCSDLGGRSLHIRYSAQSLGKCDFVLPVKGNDTNAVSTSASDLNIPGVYLVHDFVTAKEEEVKDNLWNYFQRWIVRHGNILPKEEFSITDKES</sequence>
<name>A0AAD2ABG4_9LAMI</name>
<gene>
    <name evidence="1" type="ORF">FPE_LOCUS32128</name>
</gene>
<reference evidence="1" key="1">
    <citation type="submission" date="2023-05" db="EMBL/GenBank/DDBJ databases">
        <authorList>
            <person name="Huff M."/>
        </authorList>
    </citation>
    <scope>NUCLEOTIDE SEQUENCE</scope>
</reference>
<dbReference type="EMBL" id="OU503056">
    <property type="protein sequence ID" value="CAI9784698.1"/>
    <property type="molecule type" value="Genomic_DNA"/>
</dbReference>
<keyword evidence="2" id="KW-1185">Reference proteome</keyword>
<evidence type="ECO:0000313" key="2">
    <source>
        <dbReference type="Proteomes" id="UP000834106"/>
    </source>
</evidence>
<protein>
    <recommendedName>
        <fullName evidence="3">RRM domain-containing protein</fullName>
    </recommendedName>
</protein>
<evidence type="ECO:0008006" key="3">
    <source>
        <dbReference type="Google" id="ProtNLM"/>
    </source>
</evidence>
<organism evidence="1 2">
    <name type="scientific">Fraxinus pennsylvanica</name>
    <dbReference type="NCBI Taxonomy" id="56036"/>
    <lineage>
        <taxon>Eukaryota</taxon>
        <taxon>Viridiplantae</taxon>
        <taxon>Streptophyta</taxon>
        <taxon>Embryophyta</taxon>
        <taxon>Tracheophyta</taxon>
        <taxon>Spermatophyta</taxon>
        <taxon>Magnoliopsida</taxon>
        <taxon>eudicotyledons</taxon>
        <taxon>Gunneridae</taxon>
        <taxon>Pentapetalae</taxon>
        <taxon>asterids</taxon>
        <taxon>lamiids</taxon>
        <taxon>Lamiales</taxon>
        <taxon>Oleaceae</taxon>
        <taxon>Oleeae</taxon>
        <taxon>Fraxinus</taxon>
    </lineage>
</organism>
<evidence type="ECO:0000313" key="1">
    <source>
        <dbReference type="EMBL" id="CAI9784698.1"/>
    </source>
</evidence>